<proteinExistence type="predicted"/>
<dbReference type="Proteomes" id="UP001058974">
    <property type="component" value="Chromosome 3"/>
</dbReference>
<dbReference type="AlphaFoldDB" id="A0A9D4Y5H3"/>
<name>A0A9D4Y5H3_PEA</name>
<reference evidence="1 2" key="1">
    <citation type="journal article" date="2022" name="Nat. Genet.">
        <title>Improved pea reference genome and pan-genome highlight genomic features and evolutionary characteristics.</title>
        <authorList>
            <person name="Yang T."/>
            <person name="Liu R."/>
            <person name="Luo Y."/>
            <person name="Hu S."/>
            <person name="Wang D."/>
            <person name="Wang C."/>
            <person name="Pandey M.K."/>
            <person name="Ge S."/>
            <person name="Xu Q."/>
            <person name="Li N."/>
            <person name="Li G."/>
            <person name="Huang Y."/>
            <person name="Saxena R.K."/>
            <person name="Ji Y."/>
            <person name="Li M."/>
            <person name="Yan X."/>
            <person name="He Y."/>
            <person name="Liu Y."/>
            <person name="Wang X."/>
            <person name="Xiang C."/>
            <person name="Varshney R.K."/>
            <person name="Ding H."/>
            <person name="Gao S."/>
            <person name="Zong X."/>
        </authorList>
    </citation>
    <scope>NUCLEOTIDE SEQUENCE [LARGE SCALE GENOMIC DNA]</scope>
    <source>
        <strain evidence="1 2">cv. Zhongwan 6</strain>
    </source>
</reference>
<organism evidence="1 2">
    <name type="scientific">Pisum sativum</name>
    <name type="common">Garden pea</name>
    <name type="synonym">Lathyrus oleraceus</name>
    <dbReference type="NCBI Taxonomy" id="3888"/>
    <lineage>
        <taxon>Eukaryota</taxon>
        <taxon>Viridiplantae</taxon>
        <taxon>Streptophyta</taxon>
        <taxon>Embryophyta</taxon>
        <taxon>Tracheophyta</taxon>
        <taxon>Spermatophyta</taxon>
        <taxon>Magnoliopsida</taxon>
        <taxon>eudicotyledons</taxon>
        <taxon>Gunneridae</taxon>
        <taxon>Pentapetalae</taxon>
        <taxon>rosids</taxon>
        <taxon>fabids</taxon>
        <taxon>Fabales</taxon>
        <taxon>Fabaceae</taxon>
        <taxon>Papilionoideae</taxon>
        <taxon>50 kb inversion clade</taxon>
        <taxon>NPAAA clade</taxon>
        <taxon>Hologalegina</taxon>
        <taxon>IRL clade</taxon>
        <taxon>Fabeae</taxon>
        <taxon>Lathyrus</taxon>
    </lineage>
</organism>
<accession>A0A9D4Y5H3</accession>
<evidence type="ECO:0000313" key="1">
    <source>
        <dbReference type="EMBL" id="KAI5430935.1"/>
    </source>
</evidence>
<dbReference type="EMBL" id="JAMSHJ010000003">
    <property type="protein sequence ID" value="KAI5430935.1"/>
    <property type="molecule type" value="Genomic_DNA"/>
</dbReference>
<gene>
    <name evidence="1" type="ORF">KIW84_035180</name>
</gene>
<protein>
    <submittedName>
        <fullName evidence="1">Uncharacterized protein</fullName>
    </submittedName>
</protein>
<evidence type="ECO:0000313" key="2">
    <source>
        <dbReference type="Proteomes" id="UP001058974"/>
    </source>
</evidence>
<keyword evidence="2" id="KW-1185">Reference proteome</keyword>
<comment type="caution">
    <text evidence="1">The sequence shown here is derived from an EMBL/GenBank/DDBJ whole genome shotgun (WGS) entry which is preliminary data.</text>
</comment>
<dbReference type="Gramene" id="Psat03G0518000-T1">
    <property type="protein sequence ID" value="KAI5430935.1"/>
    <property type="gene ID" value="KIW84_035180"/>
</dbReference>
<sequence>MVAEEVKALSDCISQANKIIDHHGDSDGLAVPTSSIGQMQSPMLLIMGYVASAQVISDQVESHCFVDAAFVPAKLQHHNSPLIQDQQSFPVEIMQTPMRHHHHQIFGAYRKGETEDGYSRKFGCGVKLLQSCRIDLMLQKLRNQFLLLNEDWEMEFEGIQFCCGFLLLRLGVGFKIVVEESPNNYAIGWPYCCSSRIPNLTNLRWKEMKENEVCKKRKTKVASKDNAYLQVLTIKENAQTELAKDSSTAEEPVTRKKHTQTITFNLELSGYNLQHTMSKPKQNCNTGSQAIQERP</sequence>